<organism evidence="2 3">
    <name type="scientific">Paraphaeosphaeria sporulosa</name>
    <dbReference type="NCBI Taxonomy" id="1460663"/>
    <lineage>
        <taxon>Eukaryota</taxon>
        <taxon>Fungi</taxon>
        <taxon>Dikarya</taxon>
        <taxon>Ascomycota</taxon>
        <taxon>Pezizomycotina</taxon>
        <taxon>Dothideomycetes</taxon>
        <taxon>Pleosporomycetidae</taxon>
        <taxon>Pleosporales</taxon>
        <taxon>Massarineae</taxon>
        <taxon>Didymosphaeriaceae</taxon>
        <taxon>Paraphaeosphaeria</taxon>
    </lineage>
</organism>
<evidence type="ECO:0000256" key="1">
    <source>
        <dbReference type="SAM" id="Phobius"/>
    </source>
</evidence>
<keyword evidence="3" id="KW-1185">Reference proteome</keyword>
<reference evidence="2 3" key="1">
    <citation type="submission" date="2016-05" db="EMBL/GenBank/DDBJ databases">
        <title>Comparative analysis of secretome profiles of manganese(II)-oxidizing ascomycete fungi.</title>
        <authorList>
            <consortium name="DOE Joint Genome Institute"/>
            <person name="Zeiner C.A."/>
            <person name="Purvine S.O."/>
            <person name="Zink E.M."/>
            <person name="Wu S."/>
            <person name="Pasa-Tolic L."/>
            <person name="Chaput D.L."/>
            <person name="Haridas S."/>
            <person name="Grigoriev I.V."/>
            <person name="Santelli C.M."/>
            <person name="Hansel C.M."/>
        </authorList>
    </citation>
    <scope>NUCLEOTIDE SEQUENCE [LARGE SCALE GENOMIC DNA]</scope>
    <source>
        <strain evidence="2 3">AP3s5-JAC2a</strain>
    </source>
</reference>
<dbReference type="InParanoid" id="A0A177BVI4"/>
<protein>
    <submittedName>
        <fullName evidence="2">Uncharacterized protein</fullName>
    </submittedName>
</protein>
<dbReference type="GeneID" id="28769513"/>
<evidence type="ECO:0000313" key="3">
    <source>
        <dbReference type="Proteomes" id="UP000077069"/>
    </source>
</evidence>
<feature type="transmembrane region" description="Helical" evidence="1">
    <location>
        <begin position="21"/>
        <end position="42"/>
    </location>
</feature>
<dbReference type="AlphaFoldDB" id="A0A177BVI4"/>
<sequence>MPETSTPVLIGSHLKRTRRLLRAWTLPLPAFLFFCLPAASLLPESGAVPLSPLASPHASFWEPWSMVSAARIPHPTP</sequence>
<keyword evidence="1" id="KW-1133">Transmembrane helix</keyword>
<dbReference type="RefSeq" id="XP_018029690.1">
    <property type="nucleotide sequence ID" value="XM_018186027.1"/>
</dbReference>
<name>A0A177BVI4_9PLEO</name>
<keyword evidence="1" id="KW-0472">Membrane</keyword>
<gene>
    <name evidence="2" type="ORF">CC84DRAFT_393275</name>
</gene>
<dbReference type="Proteomes" id="UP000077069">
    <property type="component" value="Unassembled WGS sequence"/>
</dbReference>
<proteinExistence type="predicted"/>
<dbReference type="EMBL" id="KV441562">
    <property type="protein sequence ID" value="OAF99324.1"/>
    <property type="molecule type" value="Genomic_DNA"/>
</dbReference>
<accession>A0A177BVI4</accession>
<evidence type="ECO:0000313" key="2">
    <source>
        <dbReference type="EMBL" id="OAF99324.1"/>
    </source>
</evidence>
<keyword evidence="1" id="KW-0812">Transmembrane</keyword>